<sequence>LGGLGDPDQRLDELSQGDAQLRTGFATSYHTLDTHAARLYRLLGLLDVPDFPVWIAAALLDTTPSTAEQLLERLVEADGIVVPVALCPRQQRRLALGGHRHGLGQQVFGHGSPSTVSPGRWKHR</sequence>
<gene>
    <name evidence="2" type="ORF">ACFQ1S_42375</name>
</gene>
<protein>
    <submittedName>
        <fullName evidence="2">Uncharacterized protein</fullName>
    </submittedName>
</protein>
<dbReference type="EMBL" id="JBHTIS010003830">
    <property type="protein sequence ID" value="MFD1051739.1"/>
    <property type="molecule type" value="Genomic_DNA"/>
</dbReference>
<evidence type="ECO:0000313" key="2">
    <source>
        <dbReference type="EMBL" id="MFD1051739.1"/>
    </source>
</evidence>
<organism evidence="2 3">
    <name type="scientific">Kibdelosporangium lantanae</name>
    <dbReference type="NCBI Taxonomy" id="1497396"/>
    <lineage>
        <taxon>Bacteria</taxon>
        <taxon>Bacillati</taxon>
        <taxon>Actinomycetota</taxon>
        <taxon>Actinomycetes</taxon>
        <taxon>Pseudonocardiales</taxon>
        <taxon>Pseudonocardiaceae</taxon>
        <taxon>Kibdelosporangium</taxon>
    </lineage>
</organism>
<comment type="caution">
    <text evidence="2">The sequence shown here is derived from an EMBL/GenBank/DDBJ whole genome shotgun (WGS) entry which is preliminary data.</text>
</comment>
<keyword evidence="3" id="KW-1185">Reference proteome</keyword>
<feature type="region of interest" description="Disordered" evidence="1">
    <location>
        <begin position="105"/>
        <end position="124"/>
    </location>
</feature>
<evidence type="ECO:0000256" key="1">
    <source>
        <dbReference type="SAM" id="MobiDB-lite"/>
    </source>
</evidence>
<accession>A0ABW3MQM1</accession>
<reference evidence="3" key="1">
    <citation type="journal article" date="2019" name="Int. J. Syst. Evol. Microbiol.">
        <title>The Global Catalogue of Microorganisms (GCM) 10K type strain sequencing project: providing services to taxonomists for standard genome sequencing and annotation.</title>
        <authorList>
            <consortium name="The Broad Institute Genomics Platform"/>
            <consortium name="The Broad Institute Genome Sequencing Center for Infectious Disease"/>
            <person name="Wu L."/>
            <person name="Ma J."/>
        </authorList>
    </citation>
    <scope>NUCLEOTIDE SEQUENCE [LARGE SCALE GENOMIC DNA]</scope>
    <source>
        <strain evidence="3">JCM 31486</strain>
    </source>
</reference>
<evidence type="ECO:0000313" key="3">
    <source>
        <dbReference type="Proteomes" id="UP001597045"/>
    </source>
</evidence>
<dbReference type="Proteomes" id="UP001597045">
    <property type="component" value="Unassembled WGS sequence"/>
</dbReference>
<name>A0ABW3MQM1_9PSEU</name>
<proteinExistence type="predicted"/>
<feature type="non-terminal residue" evidence="2">
    <location>
        <position position="1"/>
    </location>
</feature>